<evidence type="ECO:0000256" key="6">
    <source>
        <dbReference type="SAM" id="Phobius"/>
    </source>
</evidence>
<dbReference type="GO" id="GO:0055085">
    <property type="term" value="P:transmembrane transport"/>
    <property type="evidence" value="ECO:0007669"/>
    <property type="project" value="TreeGrafter"/>
</dbReference>
<feature type="transmembrane region" description="Helical" evidence="6">
    <location>
        <begin position="223"/>
        <end position="242"/>
    </location>
</feature>
<keyword evidence="5 6" id="KW-0472">Membrane</keyword>
<evidence type="ECO:0000256" key="4">
    <source>
        <dbReference type="ARBA" id="ARBA00022989"/>
    </source>
</evidence>
<evidence type="ECO:0000313" key="8">
    <source>
        <dbReference type="Proteomes" id="UP000653127"/>
    </source>
</evidence>
<comment type="similarity">
    <text evidence="2">Belongs to the autoinducer-2 exporter (AI-2E) (TC 2.A.86) family.</text>
</comment>
<evidence type="ECO:0000256" key="3">
    <source>
        <dbReference type="ARBA" id="ARBA00022692"/>
    </source>
</evidence>
<dbReference type="AlphaFoldDB" id="A0A926I095"/>
<evidence type="ECO:0000313" key="7">
    <source>
        <dbReference type="EMBL" id="MBC8546752.1"/>
    </source>
</evidence>
<dbReference type="Proteomes" id="UP000653127">
    <property type="component" value="Unassembled WGS sequence"/>
</dbReference>
<feature type="transmembrane region" description="Helical" evidence="6">
    <location>
        <begin position="9"/>
        <end position="27"/>
    </location>
</feature>
<organism evidence="7 8">
    <name type="scientific">Ligaoa zhengdingensis</name>
    <dbReference type="NCBI Taxonomy" id="2763658"/>
    <lineage>
        <taxon>Bacteria</taxon>
        <taxon>Bacillati</taxon>
        <taxon>Bacillota</taxon>
        <taxon>Clostridia</taxon>
        <taxon>Eubacteriales</taxon>
        <taxon>Oscillospiraceae</taxon>
        <taxon>Ligaoa</taxon>
    </lineage>
</organism>
<gene>
    <name evidence="7" type="primary">ytvI</name>
    <name evidence="7" type="ORF">H8711_07365</name>
</gene>
<proteinExistence type="inferred from homology"/>
<dbReference type="Pfam" id="PF01594">
    <property type="entry name" value="AI-2E_transport"/>
    <property type="match status" value="1"/>
</dbReference>
<dbReference type="PANTHER" id="PTHR21716:SF68">
    <property type="entry name" value="TRANSPORT PROTEIN YTVI-RELATED"/>
    <property type="match status" value="1"/>
</dbReference>
<name>A0A926I095_9FIRM</name>
<dbReference type="InterPro" id="IPR014227">
    <property type="entry name" value="YtvI-like"/>
</dbReference>
<keyword evidence="8" id="KW-1185">Reference proteome</keyword>
<dbReference type="EMBL" id="JACRST010000009">
    <property type="protein sequence ID" value="MBC8546752.1"/>
    <property type="molecule type" value="Genomic_DNA"/>
</dbReference>
<feature type="transmembrane region" description="Helical" evidence="6">
    <location>
        <begin position="283"/>
        <end position="302"/>
    </location>
</feature>
<evidence type="ECO:0000256" key="2">
    <source>
        <dbReference type="ARBA" id="ARBA00009773"/>
    </source>
</evidence>
<keyword evidence="4 6" id="KW-1133">Transmembrane helix</keyword>
<evidence type="ECO:0000256" key="5">
    <source>
        <dbReference type="ARBA" id="ARBA00023136"/>
    </source>
</evidence>
<comment type="caution">
    <text evidence="7">The sequence shown here is derived from an EMBL/GenBank/DDBJ whole genome shotgun (WGS) entry which is preliminary data.</text>
</comment>
<reference evidence="7" key="1">
    <citation type="submission" date="2020-08" db="EMBL/GenBank/DDBJ databases">
        <title>Genome public.</title>
        <authorList>
            <person name="Liu C."/>
            <person name="Sun Q."/>
        </authorList>
    </citation>
    <scope>NUCLEOTIDE SEQUENCE</scope>
    <source>
        <strain evidence="7">NSJ-31</strain>
    </source>
</reference>
<feature type="transmembrane region" description="Helical" evidence="6">
    <location>
        <begin position="322"/>
        <end position="344"/>
    </location>
</feature>
<feature type="transmembrane region" description="Helical" evidence="6">
    <location>
        <begin position="67"/>
        <end position="90"/>
    </location>
</feature>
<feature type="transmembrane region" description="Helical" evidence="6">
    <location>
        <begin position="161"/>
        <end position="183"/>
    </location>
</feature>
<dbReference type="InterPro" id="IPR002549">
    <property type="entry name" value="AI-2E-like"/>
</dbReference>
<sequence length="366" mass="40054">MTGEKKIKFIVDVVYVVLVAALAVFALKYLVWWLLPLVLGFCIAFALKPLVNLVYQMSSATRRFCAVMVLLCAYATLAALVWLGVVQLVVGLRRLILTLPELYESSFLPAAGSLSDWFSGLLGRFFPQLSEEFSTLAQMISEQTTTVVGGLSERLIGGMGALVSGLPGLMLTFLFTILSSFFISMDYNNVVSFLARLVPKRHRGMLFEIKDFLVKTVFRYARAYLLLLAITFVEVWAGLALLRVKGSGWWALGIAAADLLPAVGTGLILIPWAVLAFIQDNRFLGIGLLVVYGIITVVRSIIEPKIVGDNIGLPPLVTITSMFFGLKLLGAIGLFLAPLLVLIVKFLNDSGKIHLWDNSPPAVPPK</sequence>
<protein>
    <submittedName>
        <fullName evidence="7">Sporulation integral membrane protein YtvI</fullName>
    </submittedName>
</protein>
<accession>A0A926I095</accession>
<evidence type="ECO:0000256" key="1">
    <source>
        <dbReference type="ARBA" id="ARBA00004141"/>
    </source>
</evidence>
<dbReference type="GO" id="GO:0016020">
    <property type="term" value="C:membrane"/>
    <property type="evidence" value="ECO:0007669"/>
    <property type="project" value="UniProtKB-SubCell"/>
</dbReference>
<comment type="subcellular location">
    <subcellularLocation>
        <location evidence="1">Membrane</location>
        <topology evidence="1">Multi-pass membrane protein</topology>
    </subcellularLocation>
</comment>
<feature type="transmembrane region" description="Helical" evidence="6">
    <location>
        <begin position="33"/>
        <end position="55"/>
    </location>
</feature>
<dbReference type="RefSeq" id="WP_249282830.1">
    <property type="nucleotide sequence ID" value="NZ_JACRST010000009.1"/>
</dbReference>
<keyword evidence="3 6" id="KW-0812">Transmembrane</keyword>
<dbReference type="PANTHER" id="PTHR21716">
    <property type="entry name" value="TRANSMEMBRANE PROTEIN"/>
    <property type="match status" value="1"/>
</dbReference>
<feature type="transmembrane region" description="Helical" evidence="6">
    <location>
        <begin position="248"/>
        <end position="276"/>
    </location>
</feature>
<dbReference type="NCBIfam" id="TIGR02872">
    <property type="entry name" value="spore_ytvI"/>
    <property type="match status" value="1"/>
</dbReference>